<reference evidence="1" key="1">
    <citation type="submission" date="2022-10" db="EMBL/GenBank/DDBJ databases">
        <title>Catenovulum adriacola sp. nov. isolated in the Harbour of Susak.</title>
        <authorList>
            <person name="Schoch T."/>
            <person name="Reich S.J."/>
            <person name="Stoeferle S."/>
            <person name="Flaiz M."/>
            <person name="Kazda M."/>
            <person name="Riedel C.U."/>
            <person name="Duerre P."/>
        </authorList>
    </citation>
    <scope>NUCLEOTIDE SEQUENCE</scope>
    <source>
        <strain evidence="1">TS8</strain>
        <plasmid evidence="1">pCadTS8_2</plasmid>
    </source>
</reference>
<geneLocation type="plasmid" evidence="1 2">
    <name>pCadTS8_2</name>
</geneLocation>
<keyword evidence="2" id="KW-1185">Reference proteome</keyword>
<evidence type="ECO:0000313" key="1">
    <source>
        <dbReference type="EMBL" id="WAJ72205.1"/>
    </source>
</evidence>
<evidence type="ECO:0000313" key="2">
    <source>
        <dbReference type="Proteomes" id="UP001163726"/>
    </source>
</evidence>
<sequence>MAKEGMKFASEANFKSFMQQYGVFKDLDDITVQIPSGVQIADYVLRDVAVLELKTIKSDPGEKLESYFHEIMKRPDFPGIYGELNFRKVVGLMDDGERLIRKFENKAFRQIESVVSKADKQVNSTIEYLSMSPDTAGVLVLINEAAEMLEPDILINYISGLLGAKSGDTLRFKNIHRVILLQDTHMVAKPNSVASGTDIPIYNIKNDNLELSMVEGLLNRVLEQLIGQYSKFNGFKHRLASEEFFSIEKIMKELPCQPNGQELIEANYRKNRYMKDYSEQQLIEFGSTVMSIVCALFMKNRPFQLEHERKMYIIKKAIELFEESRIRPFDLKKLNIDPVSVRPVD</sequence>
<gene>
    <name evidence="1" type="ORF">OLW01_18180</name>
</gene>
<keyword evidence="1" id="KW-0614">Plasmid</keyword>
<proteinExistence type="predicted"/>
<name>A0ABY7AUL5_9ALTE</name>
<dbReference type="EMBL" id="CP109967">
    <property type="protein sequence ID" value="WAJ72205.1"/>
    <property type="molecule type" value="Genomic_DNA"/>
</dbReference>
<dbReference type="RefSeq" id="WP_268076920.1">
    <property type="nucleotide sequence ID" value="NZ_CP109967.1"/>
</dbReference>
<organism evidence="1 2">
    <name type="scientific">Catenovulum adriaticum</name>
    <dbReference type="NCBI Taxonomy" id="2984846"/>
    <lineage>
        <taxon>Bacteria</taxon>
        <taxon>Pseudomonadati</taxon>
        <taxon>Pseudomonadota</taxon>
        <taxon>Gammaproteobacteria</taxon>
        <taxon>Alteromonadales</taxon>
        <taxon>Alteromonadaceae</taxon>
        <taxon>Catenovulum</taxon>
    </lineage>
</organism>
<accession>A0ABY7AUL5</accession>
<dbReference type="Proteomes" id="UP001163726">
    <property type="component" value="Plasmid pCadTS8_2"/>
</dbReference>
<protein>
    <submittedName>
        <fullName evidence="1">Uncharacterized protein</fullName>
    </submittedName>
</protein>